<evidence type="ECO:0000313" key="2">
    <source>
        <dbReference type="Proteomes" id="UP001596058"/>
    </source>
</evidence>
<dbReference type="RefSeq" id="WP_379513111.1">
    <property type="nucleotide sequence ID" value="NZ_JBHSPA010000010.1"/>
</dbReference>
<dbReference type="EMBL" id="JBHSPA010000010">
    <property type="protein sequence ID" value="MFC5823577.1"/>
    <property type="molecule type" value="Genomic_DNA"/>
</dbReference>
<reference evidence="2" key="1">
    <citation type="journal article" date="2019" name="Int. J. Syst. Evol. Microbiol.">
        <title>The Global Catalogue of Microorganisms (GCM) 10K type strain sequencing project: providing services to taxonomists for standard genome sequencing and annotation.</title>
        <authorList>
            <consortium name="The Broad Institute Genomics Platform"/>
            <consortium name="The Broad Institute Genome Sequencing Center for Infectious Disease"/>
            <person name="Wu L."/>
            <person name="Ma J."/>
        </authorList>
    </citation>
    <scope>NUCLEOTIDE SEQUENCE [LARGE SCALE GENOMIC DNA]</scope>
    <source>
        <strain evidence="2">CCUG 53903</strain>
    </source>
</reference>
<proteinExistence type="predicted"/>
<sequence>MPEKSTARPRRRFFRNIGATGLAASVTVFGSTESAAAANYGCCSLENYPPNTSWSSCVSQADYIWTCNSGSTRACDCCEANHHPTTGYQLSAGRCYQQ</sequence>
<accession>A0ABW1CDV0</accession>
<gene>
    <name evidence="1" type="ORF">ACFPZ3_06925</name>
</gene>
<name>A0ABW1CDV0_9ACTN</name>
<evidence type="ECO:0000313" key="1">
    <source>
        <dbReference type="EMBL" id="MFC5823577.1"/>
    </source>
</evidence>
<dbReference type="InterPro" id="IPR006311">
    <property type="entry name" value="TAT_signal"/>
</dbReference>
<dbReference type="Proteomes" id="UP001596058">
    <property type="component" value="Unassembled WGS sequence"/>
</dbReference>
<protein>
    <submittedName>
        <fullName evidence="1">Uncharacterized protein</fullName>
    </submittedName>
</protein>
<organism evidence="1 2">
    <name type="scientific">Nonomuraea insulae</name>
    <dbReference type="NCBI Taxonomy" id="1616787"/>
    <lineage>
        <taxon>Bacteria</taxon>
        <taxon>Bacillati</taxon>
        <taxon>Actinomycetota</taxon>
        <taxon>Actinomycetes</taxon>
        <taxon>Streptosporangiales</taxon>
        <taxon>Streptosporangiaceae</taxon>
        <taxon>Nonomuraea</taxon>
    </lineage>
</organism>
<dbReference type="PROSITE" id="PS51318">
    <property type="entry name" value="TAT"/>
    <property type="match status" value="1"/>
</dbReference>
<keyword evidence="2" id="KW-1185">Reference proteome</keyword>
<comment type="caution">
    <text evidence="1">The sequence shown here is derived from an EMBL/GenBank/DDBJ whole genome shotgun (WGS) entry which is preliminary data.</text>
</comment>